<reference evidence="2 3" key="1">
    <citation type="submission" date="2019-06" db="EMBL/GenBank/DDBJ databases">
        <title>A chromosomal-level reference genome of Carpinus fangiana (Coryloideae, Betulaceae).</title>
        <authorList>
            <person name="Yang X."/>
            <person name="Wang Z."/>
            <person name="Zhang L."/>
            <person name="Hao G."/>
            <person name="Liu J."/>
            <person name="Yang Y."/>
        </authorList>
    </citation>
    <scope>NUCLEOTIDE SEQUENCE [LARGE SCALE GENOMIC DNA]</scope>
    <source>
        <strain evidence="2">Cfa_2016G</strain>
        <tissue evidence="2">Leaf</tissue>
    </source>
</reference>
<protein>
    <submittedName>
        <fullName evidence="2">Uncharacterized protein</fullName>
    </submittedName>
</protein>
<organism evidence="2 3">
    <name type="scientific">Carpinus fangiana</name>
    <dbReference type="NCBI Taxonomy" id="176857"/>
    <lineage>
        <taxon>Eukaryota</taxon>
        <taxon>Viridiplantae</taxon>
        <taxon>Streptophyta</taxon>
        <taxon>Embryophyta</taxon>
        <taxon>Tracheophyta</taxon>
        <taxon>Spermatophyta</taxon>
        <taxon>Magnoliopsida</taxon>
        <taxon>eudicotyledons</taxon>
        <taxon>Gunneridae</taxon>
        <taxon>Pentapetalae</taxon>
        <taxon>rosids</taxon>
        <taxon>fabids</taxon>
        <taxon>Fagales</taxon>
        <taxon>Betulaceae</taxon>
        <taxon>Carpinus</taxon>
    </lineage>
</organism>
<evidence type="ECO:0000256" key="1">
    <source>
        <dbReference type="SAM" id="MobiDB-lite"/>
    </source>
</evidence>
<dbReference type="OrthoDB" id="1750920at2759"/>
<gene>
    <name evidence="2" type="ORF">FH972_025400</name>
</gene>
<name>A0A5N6L1I3_9ROSI</name>
<comment type="caution">
    <text evidence="2">The sequence shown here is derived from an EMBL/GenBank/DDBJ whole genome shotgun (WGS) entry which is preliminary data.</text>
</comment>
<proteinExistence type="predicted"/>
<dbReference type="EMBL" id="VIBQ01000050">
    <property type="protein sequence ID" value="KAB8500223.1"/>
    <property type="molecule type" value="Genomic_DNA"/>
</dbReference>
<dbReference type="Proteomes" id="UP000327013">
    <property type="component" value="Unassembled WGS sequence"/>
</dbReference>
<evidence type="ECO:0000313" key="2">
    <source>
        <dbReference type="EMBL" id="KAB8500223.1"/>
    </source>
</evidence>
<dbReference type="AlphaFoldDB" id="A0A5N6L1I3"/>
<feature type="compositionally biased region" description="Polar residues" evidence="1">
    <location>
        <begin position="193"/>
        <end position="209"/>
    </location>
</feature>
<keyword evidence="3" id="KW-1185">Reference proteome</keyword>
<evidence type="ECO:0000313" key="3">
    <source>
        <dbReference type="Proteomes" id="UP000327013"/>
    </source>
</evidence>
<accession>A0A5N6L1I3</accession>
<feature type="region of interest" description="Disordered" evidence="1">
    <location>
        <begin position="145"/>
        <end position="218"/>
    </location>
</feature>
<feature type="compositionally biased region" description="Polar residues" evidence="1">
    <location>
        <begin position="158"/>
        <end position="181"/>
    </location>
</feature>
<sequence>MEFSGAALMSRVTSSNLEIYRERFNFPEGVWARVPRVGEGATSLEGGNEICLSLHILEAGFRLPVPKVIREVLHLLNLAPFQIAPNGWIPPGVSGLLVLPRPILIRLQATINWEPSTIDRSPEGGTVRTRFMIVISEEGLVDEEVASGSEGLIDTNEDSVNANEGSTDVRQQGSAAMNVNPTEGDVVGAESFSGPTSVGSMTLGGQQEVASDLVPSEE</sequence>